<dbReference type="InterPro" id="IPR027417">
    <property type="entry name" value="P-loop_NTPase"/>
</dbReference>
<keyword evidence="3" id="KW-0997">Cell inner membrane</keyword>
<dbReference type="SMART" id="SM00382">
    <property type="entry name" value="AAA"/>
    <property type="match status" value="1"/>
</dbReference>
<dbReference type="InterPro" id="IPR003439">
    <property type="entry name" value="ABC_transporter-like_ATP-bd"/>
</dbReference>
<protein>
    <submittedName>
        <fullName evidence="10">Putative ABC transport system ATP-binding protein</fullName>
    </submittedName>
</protein>
<dbReference type="Proteomes" id="UP000199589">
    <property type="component" value="Unassembled WGS sequence"/>
</dbReference>
<name>A0A1I3WCW0_9LACT</name>
<keyword evidence="8" id="KW-0472">Membrane</keyword>
<evidence type="ECO:0000256" key="3">
    <source>
        <dbReference type="ARBA" id="ARBA00022519"/>
    </source>
</evidence>
<keyword evidence="1" id="KW-0813">Transport</keyword>
<keyword evidence="4" id="KW-0592">Phosphate transport</keyword>
<dbReference type="PROSITE" id="PS00211">
    <property type="entry name" value="ABC_TRANSPORTER_1"/>
    <property type="match status" value="1"/>
</dbReference>
<evidence type="ECO:0000313" key="11">
    <source>
        <dbReference type="Proteomes" id="UP000199589"/>
    </source>
</evidence>
<evidence type="ECO:0000256" key="7">
    <source>
        <dbReference type="ARBA" id="ARBA00022967"/>
    </source>
</evidence>
<evidence type="ECO:0000256" key="6">
    <source>
        <dbReference type="ARBA" id="ARBA00022840"/>
    </source>
</evidence>
<feature type="domain" description="ABC transporter" evidence="9">
    <location>
        <begin position="6"/>
        <end position="219"/>
    </location>
</feature>
<evidence type="ECO:0000259" key="9">
    <source>
        <dbReference type="PROSITE" id="PS50893"/>
    </source>
</evidence>
<evidence type="ECO:0000256" key="8">
    <source>
        <dbReference type="ARBA" id="ARBA00023136"/>
    </source>
</evidence>
<dbReference type="Pfam" id="PF00005">
    <property type="entry name" value="ABC_tran"/>
    <property type="match status" value="1"/>
</dbReference>
<keyword evidence="6 10" id="KW-0067">ATP-binding</keyword>
<gene>
    <name evidence="10" type="ORF">SAMN04488569_100751</name>
</gene>
<dbReference type="InterPro" id="IPR003593">
    <property type="entry name" value="AAA+_ATPase"/>
</dbReference>
<evidence type="ECO:0000313" key="10">
    <source>
        <dbReference type="EMBL" id="SFK04617.1"/>
    </source>
</evidence>
<reference evidence="11" key="1">
    <citation type="submission" date="2016-10" db="EMBL/GenBank/DDBJ databases">
        <authorList>
            <person name="Varghese N."/>
            <person name="Submissions S."/>
        </authorList>
    </citation>
    <scope>NUCLEOTIDE SEQUENCE [LARGE SCALE GENOMIC DNA]</scope>
    <source>
        <strain evidence="11">DSM 16108</strain>
    </source>
</reference>
<evidence type="ECO:0000256" key="2">
    <source>
        <dbReference type="ARBA" id="ARBA00022475"/>
    </source>
</evidence>
<dbReference type="GO" id="GO:0006817">
    <property type="term" value="P:phosphate ion transport"/>
    <property type="evidence" value="ECO:0007669"/>
    <property type="project" value="UniProtKB-KW"/>
</dbReference>
<evidence type="ECO:0000256" key="5">
    <source>
        <dbReference type="ARBA" id="ARBA00022741"/>
    </source>
</evidence>
<dbReference type="SUPFAM" id="SSF52540">
    <property type="entry name" value="P-loop containing nucleoside triphosphate hydrolases"/>
    <property type="match status" value="1"/>
</dbReference>
<dbReference type="GO" id="GO:0016887">
    <property type="term" value="F:ATP hydrolysis activity"/>
    <property type="evidence" value="ECO:0007669"/>
    <property type="project" value="InterPro"/>
</dbReference>
<dbReference type="PANTHER" id="PTHR43423:SF12">
    <property type="entry name" value="IRON EXPORT ATP-BINDING PROTEIN FETA-RELATED"/>
    <property type="match status" value="1"/>
</dbReference>
<dbReference type="RefSeq" id="WP_072694098.1">
    <property type="nucleotide sequence ID" value="NZ_FOSJ01000007.1"/>
</dbReference>
<dbReference type="PANTHER" id="PTHR43423">
    <property type="entry name" value="ABC TRANSPORTER I FAMILY MEMBER 17"/>
    <property type="match status" value="1"/>
</dbReference>
<dbReference type="PROSITE" id="PS50893">
    <property type="entry name" value="ABC_TRANSPORTER_2"/>
    <property type="match status" value="1"/>
</dbReference>
<dbReference type="Gene3D" id="3.40.50.300">
    <property type="entry name" value="P-loop containing nucleotide triphosphate hydrolases"/>
    <property type="match status" value="1"/>
</dbReference>
<dbReference type="OrthoDB" id="9785080at2"/>
<keyword evidence="7" id="KW-1278">Translocase</keyword>
<dbReference type="AlphaFoldDB" id="A0A1I3WCW0"/>
<keyword evidence="5" id="KW-0547">Nucleotide-binding</keyword>
<dbReference type="EMBL" id="FOSJ01000007">
    <property type="protein sequence ID" value="SFK04617.1"/>
    <property type="molecule type" value="Genomic_DNA"/>
</dbReference>
<evidence type="ECO:0000256" key="4">
    <source>
        <dbReference type="ARBA" id="ARBA00022592"/>
    </source>
</evidence>
<proteinExistence type="predicted"/>
<sequence length="219" mass="24668">MDTPIISLKQISFKIAQKTILEDITLDIQKGEVLTITGPSGSGKSTLLKLIGSLFSPTEGEIIYKGKELKQIDPEVYRKEVSYFFQNASLFDQTVKDNLTFPYFIRDKEADESYIKSYLEKVKIPEAYYNKPVAELSGGEKQRVALVRNLLFQPEVLLLDEVTSSLDANNKAIIHSVISDLNKSNQITVVKITHDETELSDSTRLLHIVDGRLEENDGK</sequence>
<keyword evidence="11" id="KW-1185">Reference proteome</keyword>
<dbReference type="GO" id="GO:0005524">
    <property type="term" value="F:ATP binding"/>
    <property type="evidence" value="ECO:0007669"/>
    <property type="project" value="UniProtKB-KW"/>
</dbReference>
<keyword evidence="2" id="KW-1003">Cell membrane</keyword>
<accession>A0A1I3WCW0</accession>
<evidence type="ECO:0000256" key="1">
    <source>
        <dbReference type="ARBA" id="ARBA00022448"/>
    </source>
</evidence>
<organism evidence="10 11">
    <name type="scientific">Marinilactibacillus piezotolerans</name>
    <dbReference type="NCBI Taxonomy" id="258723"/>
    <lineage>
        <taxon>Bacteria</taxon>
        <taxon>Bacillati</taxon>
        <taxon>Bacillota</taxon>
        <taxon>Bacilli</taxon>
        <taxon>Lactobacillales</taxon>
        <taxon>Carnobacteriaceae</taxon>
        <taxon>Marinilactibacillus</taxon>
    </lineage>
</organism>
<dbReference type="InterPro" id="IPR017871">
    <property type="entry name" value="ABC_transporter-like_CS"/>
</dbReference>